<evidence type="ECO:0000313" key="9">
    <source>
        <dbReference type="EMBL" id="KAG5528642.1"/>
    </source>
</evidence>
<dbReference type="Proteomes" id="UP000823749">
    <property type="component" value="Chromosome 10"/>
</dbReference>
<evidence type="ECO:0000259" key="8">
    <source>
        <dbReference type="PROSITE" id="PS51032"/>
    </source>
</evidence>
<evidence type="ECO:0000256" key="6">
    <source>
        <dbReference type="ARBA" id="ARBA00023242"/>
    </source>
</evidence>
<feature type="region of interest" description="Disordered" evidence="7">
    <location>
        <begin position="361"/>
        <end position="417"/>
    </location>
</feature>
<dbReference type="PANTHER" id="PTHR32467">
    <property type="entry name" value="AP2-LIKE ETHYLENE-RESPONSIVE TRANSCRIPTION FACTOR"/>
    <property type="match status" value="1"/>
</dbReference>
<proteinExistence type="predicted"/>
<feature type="compositionally biased region" description="Acidic residues" evidence="7">
    <location>
        <begin position="51"/>
        <end position="62"/>
    </location>
</feature>
<evidence type="ECO:0000256" key="7">
    <source>
        <dbReference type="SAM" id="MobiDB-lite"/>
    </source>
</evidence>
<dbReference type="SMART" id="SM00380">
    <property type="entry name" value="AP2"/>
    <property type="match status" value="1"/>
</dbReference>
<feature type="region of interest" description="Disordered" evidence="7">
    <location>
        <begin position="249"/>
        <end position="274"/>
    </location>
</feature>
<dbReference type="GO" id="GO:0003677">
    <property type="term" value="F:DNA binding"/>
    <property type="evidence" value="ECO:0007669"/>
    <property type="project" value="UniProtKB-KW"/>
</dbReference>
<dbReference type="PRINTS" id="PR00367">
    <property type="entry name" value="ETHRSPELEMNT"/>
</dbReference>
<name>A0AAV6IJ21_9ERIC</name>
<dbReference type="InterPro" id="IPR001471">
    <property type="entry name" value="AP2/ERF_dom"/>
</dbReference>
<keyword evidence="10" id="KW-1185">Reference proteome</keyword>
<dbReference type="GO" id="GO:0005634">
    <property type="term" value="C:nucleus"/>
    <property type="evidence" value="ECO:0007669"/>
    <property type="project" value="UniProtKB-SubCell"/>
</dbReference>
<dbReference type="GO" id="GO:0003700">
    <property type="term" value="F:DNA-binding transcription factor activity"/>
    <property type="evidence" value="ECO:0007669"/>
    <property type="project" value="InterPro"/>
</dbReference>
<keyword evidence="6" id="KW-0539">Nucleus</keyword>
<keyword evidence="3" id="KW-0805">Transcription regulation</keyword>
<feature type="compositionally biased region" description="Gly residues" evidence="7">
    <location>
        <begin position="124"/>
        <end position="136"/>
    </location>
</feature>
<dbReference type="SUPFAM" id="SSF54171">
    <property type="entry name" value="DNA-binding domain"/>
    <property type="match status" value="1"/>
</dbReference>
<evidence type="ECO:0000313" key="10">
    <source>
        <dbReference type="Proteomes" id="UP000823749"/>
    </source>
</evidence>
<dbReference type="FunFam" id="3.30.730.10:FF:000002">
    <property type="entry name" value="AP2-like ethylene-responsive transcription factor"/>
    <property type="match status" value="1"/>
</dbReference>
<accession>A0AAV6IJ21</accession>
<dbReference type="InterPro" id="IPR016177">
    <property type="entry name" value="DNA-bd_dom_sf"/>
</dbReference>
<keyword evidence="5" id="KW-0804">Transcription</keyword>
<evidence type="ECO:0000256" key="1">
    <source>
        <dbReference type="ARBA" id="ARBA00004123"/>
    </source>
</evidence>
<sequence>MWNLNDSPDQIIRDDDVDESEACSSPVDIDDEDKGKRVGSASNSSSSAIVLEEEGSEEEEVEVEVGRKRNKIFGFSVSESDPLVTRQFFPLDESEVGTTSDEREAANFPRAHWVGVKFCQSEPVGGGGGGGGGGGAPTKKSRRGPRWIRHRARCCTMTNLTKEEFVHVLRRQSTGYPRGSSKYRGVTLHKCGRWEARMGQFLGKKYVYLGLFDTEIEAARAYDKAAIKCNGKEAVTNFDPSIYEDELNATEGSGSASNHDLDLSLGNSSSKQNSRELVGEIRNLAVDQQHNSVPFEVTWGDRGFRRDGYNENEAMQLLSQTHIQSPNSLKANEIMQSYGQFENRGEPPILNMATSQLTPSNFQNQCPSSSNGGQIGGNGADLSLSTSSHQHWQQFNPPPLATTAAASSGFPQQNLSTTQPQNWILKFNNGFHPLMRPS</sequence>
<dbReference type="InterPro" id="IPR036955">
    <property type="entry name" value="AP2/ERF_dom_sf"/>
</dbReference>
<dbReference type="EMBL" id="JACTNZ010000010">
    <property type="protein sequence ID" value="KAG5528642.1"/>
    <property type="molecule type" value="Genomic_DNA"/>
</dbReference>
<keyword evidence="2" id="KW-0677">Repeat</keyword>
<feature type="domain" description="AP2/ERF" evidence="8">
    <location>
        <begin position="182"/>
        <end position="239"/>
    </location>
</feature>
<feature type="region of interest" description="Disordered" evidence="7">
    <location>
        <begin position="1"/>
        <end position="62"/>
    </location>
</feature>
<dbReference type="Pfam" id="PF00847">
    <property type="entry name" value="AP2"/>
    <property type="match status" value="1"/>
</dbReference>
<dbReference type="PANTHER" id="PTHR32467:SF142">
    <property type="entry name" value="FLORAL HOMEOTIC PROTEIN APETALA 2"/>
    <property type="match status" value="1"/>
</dbReference>
<evidence type="ECO:0000256" key="3">
    <source>
        <dbReference type="ARBA" id="ARBA00023015"/>
    </source>
</evidence>
<dbReference type="AlphaFoldDB" id="A0AAV6IJ21"/>
<gene>
    <name evidence="9" type="ORF">RHGRI_029352</name>
</gene>
<feature type="region of interest" description="Disordered" evidence="7">
    <location>
        <begin position="124"/>
        <end position="145"/>
    </location>
</feature>
<feature type="compositionally biased region" description="Polar residues" evidence="7">
    <location>
        <begin position="383"/>
        <end position="395"/>
    </location>
</feature>
<dbReference type="Gene3D" id="3.30.730.10">
    <property type="entry name" value="AP2/ERF domain"/>
    <property type="match status" value="1"/>
</dbReference>
<organism evidence="9 10">
    <name type="scientific">Rhododendron griersonianum</name>
    <dbReference type="NCBI Taxonomy" id="479676"/>
    <lineage>
        <taxon>Eukaryota</taxon>
        <taxon>Viridiplantae</taxon>
        <taxon>Streptophyta</taxon>
        <taxon>Embryophyta</taxon>
        <taxon>Tracheophyta</taxon>
        <taxon>Spermatophyta</taxon>
        <taxon>Magnoliopsida</taxon>
        <taxon>eudicotyledons</taxon>
        <taxon>Gunneridae</taxon>
        <taxon>Pentapetalae</taxon>
        <taxon>asterids</taxon>
        <taxon>Ericales</taxon>
        <taxon>Ericaceae</taxon>
        <taxon>Ericoideae</taxon>
        <taxon>Rhodoreae</taxon>
        <taxon>Rhododendron</taxon>
    </lineage>
</organism>
<dbReference type="CDD" id="cd00018">
    <property type="entry name" value="AP2"/>
    <property type="match status" value="1"/>
</dbReference>
<dbReference type="PROSITE" id="PS51032">
    <property type="entry name" value="AP2_ERF"/>
    <property type="match status" value="1"/>
</dbReference>
<comment type="subcellular location">
    <subcellularLocation>
        <location evidence="1">Nucleus</location>
    </subcellularLocation>
</comment>
<comment type="caution">
    <text evidence="9">The sequence shown here is derived from an EMBL/GenBank/DDBJ whole genome shotgun (WGS) entry which is preliminary data.</text>
</comment>
<evidence type="ECO:0000256" key="4">
    <source>
        <dbReference type="ARBA" id="ARBA00023125"/>
    </source>
</evidence>
<evidence type="ECO:0000256" key="2">
    <source>
        <dbReference type="ARBA" id="ARBA00022737"/>
    </source>
</evidence>
<protein>
    <recommendedName>
        <fullName evidence="8">AP2/ERF domain-containing protein</fullName>
    </recommendedName>
</protein>
<keyword evidence="4" id="KW-0238">DNA-binding</keyword>
<reference evidence="9" key="1">
    <citation type="submission" date="2020-08" db="EMBL/GenBank/DDBJ databases">
        <title>Plant Genome Project.</title>
        <authorList>
            <person name="Zhang R.-G."/>
        </authorList>
    </citation>
    <scope>NUCLEOTIDE SEQUENCE</scope>
    <source>
        <strain evidence="9">WSP0</strain>
        <tissue evidence="9">Leaf</tissue>
    </source>
</reference>
<evidence type="ECO:0000256" key="5">
    <source>
        <dbReference type="ARBA" id="ARBA00023163"/>
    </source>
</evidence>